<feature type="region of interest" description="Disordered" evidence="3">
    <location>
        <begin position="268"/>
        <end position="295"/>
    </location>
</feature>
<feature type="binding site" evidence="2">
    <location>
        <begin position="93"/>
        <end position="100"/>
    </location>
    <ligand>
        <name>ATP</name>
        <dbReference type="ChEBI" id="CHEBI:30616"/>
    </ligand>
</feature>
<evidence type="ECO:0000313" key="6">
    <source>
        <dbReference type="Proteomes" id="UP000683575"/>
    </source>
</evidence>
<keyword evidence="2" id="KW-0547">Nucleotide-binding</keyword>
<proteinExistence type="predicted"/>
<reference evidence="5" key="1">
    <citation type="submission" date="2021-06" db="EMBL/GenBank/DDBJ databases">
        <title>Complete genome sequence of Nocardioides sp. G188.</title>
        <authorList>
            <person name="Im W.-T."/>
        </authorList>
    </citation>
    <scope>NUCLEOTIDE SEQUENCE</scope>
    <source>
        <strain evidence="5">G188</strain>
    </source>
</reference>
<dbReference type="KEGG" id="nps:KRR39_08340"/>
<organism evidence="5 6">
    <name type="scientific">Nocardioides panacis</name>
    <dbReference type="NCBI Taxonomy" id="2849501"/>
    <lineage>
        <taxon>Bacteria</taxon>
        <taxon>Bacillati</taxon>
        <taxon>Actinomycetota</taxon>
        <taxon>Actinomycetes</taxon>
        <taxon>Propionibacteriales</taxon>
        <taxon>Nocardioidaceae</taxon>
        <taxon>Nocardioides</taxon>
    </lineage>
</organism>
<dbReference type="PANTHER" id="PTHR13504">
    <property type="entry name" value="FIDO DOMAIN-CONTAINING PROTEIN DDB_G0283145"/>
    <property type="match status" value="1"/>
</dbReference>
<feature type="active site" evidence="1">
    <location>
        <position position="89"/>
    </location>
</feature>
<evidence type="ECO:0000259" key="4">
    <source>
        <dbReference type="PROSITE" id="PS51459"/>
    </source>
</evidence>
<feature type="region of interest" description="Disordered" evidence="3">
    <location>
        <begin position="1"/>
        <end position="44"/>
    </location>
</feature>
<keyword evidence="6" id="KW-1185">Reference proteome</keyword>
<sequence length="331" mass="35278">MRSTYWAPASGSTSTCGPSTRRSSRGTRRAIAASRSGSGGTNKLNADYAAPPGAAVHAYVEDLLTYANTSGDLPLVLAAVVHAQFETIHPFEDGNGRVGRALVHGVLRRAGLIDDGVIPLSTALRNDVPGYVEALTQYRYTGDDRLAALNDYVSRFLAYVESATVAAGTFADAAIALLDRWRGALDGVRGDASLHRALDVVAENPVVSTTFLAGQLEVSPRRAQQLVHQLQNIDVLTPATGKYRRTPLYQADDLLTLLSFGAEAGPRTRAPLLERPDARGPATTEDSSDTNGTVAPVLVHRCGEPTPKGPCRNRVPEAGQTCWRHPVRSTA</sequence>
<dbReference type="AlphaFoldDB" id="A0A975T1K4"/>
<accession>A0A975T1K4</accession>
<dbReference type="InterPro" id="IPR003812">
    <property type="entry name" value="Fido"/>
</dbReference>
<dbReference type="Proteomes" id="UP000683575">
    <property type="component" value="Chromosome"/>
</dbReference>
<dbReference type="Pfam" id="PF02661">
    <property type="entry name" value="Fic"/>
    <property type="match status" value="1"/>
</dbReference>
<dbReference type="GO" id="GO:0005524">
    <property type="term" value="F:ATP binding"/>
    <property type="evidence" value="ECO:0007669"/>
    <property type="project" value="UniProtKB-KW"/>
</dbReference>
<evidence type="ECO:0000256" key="2">
    <source>
        <dbReference type="PIRSR" id="PIRSR640198-2"/>
    </source>
</evidence>
<gene>
    <name evidence="5" type="ORF">KRR39_08340</name>
</gene>
<evidence type="ECO:0000256" key="1">
    <source>
        <dbReference type="PIRSR" id="PIRSR640198-1"/>
    </source>
</evidence>
<name>A0A975T1K4_9ACTN</name>
<keyword evidence="2" id="KW-0067">ATP-binding</keyword>
<dbReference type="PANTHER" id="PTHR13504:SF38">
    <property type="entry name" value="FIDO DOMAIN-CONTAINING PROTEIN"/>
    <property type="match status" value="1"/>
</dbReference>
<feature type="compositionally biased region" description="Low complexity" evidence="3">
    <location>
        <begin position="9"/>
        <end position="21"/>
    </location>
</feature>
<protein>
    <submittedName>
        <fullName evidence="5">Fic family protein</fullName>
    </submittedName>
</protein>
<dbReference type="PROSITE" id="PS51459">
    <property type="entry name" value="FIDO"/>
    <property type="match status" value="1"/>
</dbReference>
<evidence type="ECO:0000256" key="3">
    <source>
        <dbReference type="SAM" id="MobiDB-lite"/>
    </source>
</evidence>
<dbReference type="EMBL" id="CP077062">
    <property type="protein sequence ID" value="QWZ09732.1"/>
    <property type="molecule type" value="Genomic_DNA"/>
</dbReference>
<evidence type="ECO:0000313" key="5">
    <source>
        <dbReference type="EMBL" id="QWZ09732.1"/>
    </source>
</evidence>
<dbReference type="InterPro" id="IPR040198">
    <property type="entry name" value="Fido_containing"/>
</dbReference>
<feature type="domain" description="Fido" evidence="4">
    <location>
        <begin position="1"/>
        <end position="155"/>
    </location>
</feature>